<dbReference type="AlphaFoldDB" id="A0A8J2PJ44"/>
<protein>
    <submittedName>
        <fullName evidence="2">Uncharacterized protein</fullName>
    </submittedName>
</protein>
<keyword evidence="1" id="KW-1133">Transmembrane helix</keyword>
<name>A0A8J2PJ44_9HEXA</name>
<comment type="caution">
    <text evidence="2">The sequence shown here is derived from an EMBL/GenBank/DDBJ whole genome shotgun (WGS) entry which is preliminary data.</text>
</comment>
<dbReference type="Proteomes" id="UP000708208">
    <property type="component" value="Unassembled WGS sequence"/>
</dbReference>
<feature type="non-terminal residue" evidence="2">
    <location>
        <position position="1"/>
    </location>
</feature>
<dbReference type="OrthoDB" id="6366728at2759"/>
<gene>
    <name evidence="2" type="ORF">AFUS01_LOCUS34249</name>
</gene>
<keyword evidence="1" id="KW-0812">Transmembrane</keyword>
<feature type="transmembrane region" description="Helical" evidence="1">
    <location>
        <begin position="24"/>
        <end position="44"/>
    </location>
</feature>
<proteinExistence type="predicted"/>
<evidence type="ECO:0000256" key="1">
    <source>
        <dbReference type="SAM" id="Phobius"/>
    </source>
</evidence>
<evidence type="ECO:0000313" key="2">
    <source>
        <dbReference type="EMBL" id="CAG7824069.1"/>
    </source>
</evidence>
<keyword evidence="3" id="KW-1185">Reference proteome</keyword>
<organism evidence="2 3">
    <name type="scientific">Allacma fusca</name>
    <dbReference type="NCBI Taxonomy" id="39272"/>
    <lineage>
        <taxon>Eukaryota</taxon>
        <taxon>Metazoa</taxon>
        <taxon>Ecdysozoa</taxon>
        <taxon>Arthropoda</taxon>
        <taxon>Hexapoda</taxon>
        <taxon>Collembola</taxon>
        <taxon>Symphypleona</taxon>
        <taxon>Sminthuridae</taxon>
        <taxon>Allacma</taxon>
    </lineage>
</organism>
<dbReference type="EMBL" id="CAJVCH010531587">
    <property type="protein sequence ID" value="CAG7824069.1"/>
    <property type="molecule type" value="Genomic_DNA"/>
</dbReference>
<reference evidence="2" key="1">
    <citation type="submission" date="2021-06" db="EMBL/GenBank/DDBJ databases">
        <authorList>
            <person name="Hodson N. C."/>
            <person name="Mongue J. A."/>
            <person name="Jaron S. K."/>
        </authorList>
    </citation>
    <scope>NUCLEOTIDE SEQUENCE</scope>
</reference>
<evidence type="ECO:0000313" key="3">
    <source>
        <dbReference type="Proteomes" id="UP000708208"/>
    </source>
</evidence>
<keyword evidence="1" id="KW-0472">Membrane</keyword>
<sequence>HADRVVHMLVSWKWHLRAADSIDINNGLIPLVIGTVLSYFLFIFQLEAAENVKYASEP</sequence>
<accession>A0A8J2PJ44</accession>